<dbReference type="PANTHER" id="PTHR40618">
    <property type="entry name" value="B-ZIP TRANSCRIPTION FACTOR (EUROFUNG)-RELATED"/>
    <property type="match status" value="1"/>
</dbReference>
<feature type="region of interest" description="Disordered" evidence="1">
    <location>
        <begin position="166"/>
        <end position="216"/>
    </location>
</feature>
<feature type="compositionally biased region" description="Low complexity" evidence="1">
    <location>
        <begin position="196"/>
        <end position="209"/>
    </location>
</feature>
<dbReference type="CDD" id="cd14688">
    <property type="entry name" value="bZIP_YAP"/>
    <property type="match status" value="1"/>
</dbReference>
<evidence type="ECO:0000256" key="1">
    <source>
        <dbReference type="SAM" id="MobiDB-lite"/>
    </source>
</evidence>
<evidence type="ECO:0000313" key="2">
    <source>
        <dbReference type="EMBL" id="KAK8045650.1"/>
    </source>
</evidence>
<name>A0ABR1TI78_9PEZI</name>
<accession>A0ABR1TI78</accession>
<evidence type="ECO:0000313" key="3">
    <source>
        <dbReference type="Proteomes" id="UP001444661"/>
    </source>
</evidence>
<feature type="compositionally biased region" description="Basic and acidic residues" evidence="1">
    <location>
        <begin position="502"/>
        <end position="513"/>
    </location>
</feature>
<dbReference type="EMBL" id="JAQQWK010000003">
    <property type="protein sequence ID" value="KAK8045650.1"/>
    <property type="molecule type" value="Genomic_DNA"/>
</dbReference>
<proteinExistence type="predicted"/>
<dbReference type="PANTHER" id="PTHR40618:SF1">
    <property type="entry name" value="B-ZIP TRANSCRIPTION FACTOR (EUROFUNG)"/>
    <property type="match status" value="1"/>
</dbReference>
<reference evidence="2 3" key="1">
    <citation type="submission" date="2023-01" db="EMBL/GenBank/DDBJ databases">
        <title>Analysis of 21 Apiospora genomes using comparative genomics revels a genus with tremendous synthesis potential of carbohydrate active enzymes and secondary metabolites.</title>
        <authorList>
            <person name="Sorensen T."/>
        </authorList>
    </citation>
    <scope>NUCLEOTIDE SEQUENCE [LARGE SCALE GENOMIC DNA]</scope>
    <source>
        <strain evidence="2 3">CBS 33761</strain>
    </source>
</reference>
<feature type="region of interest" description="Disordered" evidence="1">
    <location>
        <begin position="13"/>
        <end position="108"/>
    </location>
</feature>
<feature type="compositionally biased region" description="Basic and acidic residues" evidence="1">
    <location>
        <begin position="181"/>
        <end position="191"/>
    </location>
</feature>
<feature type="compositionally biased region" description="Basic and acidic residues" evidence="1">
    <location>
        <begin position="56"/>
        <end position="78"/>
    </location>
</feature>
<protein>
    <submittedName>
        <fullName evidence="2">Uncharacterized protein</fullName>
    </submittedName>
</protein>
<comment type="caution">
    <text evidence="2">The sequence shown here is derived from an EMBL/GenBank/DDBJ whole genome shotgun (WGS) entry which is preliminary data.</text>
</comment>
<feature type="region of interest" description="Disordered" evidence="1">
    <location>
        <begin position="488"/>
        <end position="527"/>
    </location>
</feature>
<sequence>MRVMSSDLAILSAERYDDGCRPHRAASNAPGMKKAISSAGGGDRSIIPKKRTRKQSSVDHDEPDEEKKRARGRPRLDTTDQTPQEAGFFLSIATQPDGASPYRDRKESAITNLEREVESLKATNVQMTQAYQDVLDFAASNGLLDAKSELGLRLMKLEELAKKSNDAYDDYDGSSPGDGNDDPKLPGEVRRQSVPSASSGENTGSSGSSAKQVFAKSEPTQQLWAGVMVTHEPVNEIEAAAAAPQGQQQLYSTTPLYDGPSSHPPGPIGYEIIAQPTSQNASFAPQLSFDPSSYGIQSWTPSPWTSLPSPSSLAYQEQSFARRLHRTALQRAARLITMKDPPSDKILRVFGFARLFETLEQIRGRTLDLLTRSERETLFNQGYPFQHLGGTDTGTQFPPANEADHGHDTSSPTMRDVLSWPKDEHAVTMGPMDPRLGKIRETLVSLGGQINLPGFDGHFWDPDEVQIYLMHNGVEIPPAVDHHVVELEDGAFGPPPSQVQNEEDRPQFAEGRRSSSSTAPGAGAGTNTMSGLCSAPITTVVASARLAGPLSSRPDAISVTPNTANAASLWPHGHSAVGHFTLPAGSAACSAMPVFPTHPFPGQNALGFPVEMAGSNYSCDPTGPLAHHDHGTAATKRSWRINVEEFLHQLLIKMTCLGRSPGIRPKDVDMAFWASVTDLSTA</sequence>
<dbReference type="Proteomes" id="UP001444661">
    <property type="component" value="Unassembled WGS sequence"/>
</dbReference>
<keyword evidence="3" id="KW-1185">Reference proteome</keyword>
<gene>
    <name evidence="2" type="ORF">PG993_005674</name>
</gene>
<organism evidence="2 3">
    <name type="scientific">Apiospora rasikravindrae</name>
    <dbReference type="NCBI Taxonomy" id="990691"/>
    <lineage>
        <taxon>Eukaryota</taxon>
        <taxon>Fungi</taxon>
        <taxon>Dikarya</taxon>
        <taxon>Ascomycota</taxon>
        <taxon>Pezizomycotina</taxon>
        <taxon>Sordariomycetes</taxon>
        <taxon>Xylariomycetidae</taxon>
        <taxon>Amphisphaeriales</taxon>
        <taxon>Apiosporaceae</taxon>
        <taxon>Apiospora</taxon>
    </lineage>
</organism>